<dbReference type="EMBL" id="QMEY01000003">
    <property type="protein sequence ID" value="RBQ19981.1"/>
    <property type="molecule type" value="Genomic_DNA"/>
</dbReference>
<keyword evidence="1" id="KW-0732">Signal</keyword>
<keyword evidence="3" id="KW-1185">Reference proteome</keyword>
<dbReference type="Proteomes" id="UP000253303">
    <property type="component" value="Unassembled WGS sequence"/>
</dbReference>
<protein>
    <recommendedName>
        <fullName evidence="4">Lipoprotein</fullName>
    </recommendedName>
</protein>
<evidence type="ECO:0008006" key="4">
    <source>
        <dbReference type="Google" id="ProtNLM"/>
    </source>
</evidence>
<evidence type="ECO:0000313" key="3">
    <source>
        <dbReference type="Proteomes" id="UP000253303"/>
    </source>
</evidence>
<feature type="signal peptide" evidence="1">
    <location>
        <begin position="1"/>
        <end position="23"/>
    </location>
</feature>
<organism evidence="2 3">
    <name type="scientific">Spongiactinospora rosea</name>
    <dbReference type="NCBI Taxonomy" id="2248750"/>
    <lineage>
        <taxon>Bacteria</taxon>
        <taxon>Bacillati</taxon>
        <taxon>Actinomycetota</taxon>
        <taxon>Actinomycetes</taxon>
        <taxon>Streptosporangiales</taxon>
        <taxon>Streptosporangiaceae</taxon>
        <taxon>Spongiactinospora</taxon>
    </lineage>
</organism>
<dbReference type="AlphaFoldDB" id="A0A366M1B6"/>
<sequence>MALIACAAALAVSVCGCAAPAGAGPAQAAAARFLDAVRGGQGAAACALLAPEAAESLAEEEGGCARAVLRLGLPGQGTVKQVAVWGDEAQVRLSTDTLFLHRFAKGWLVRGAGCRPDPPGPYDCEVEA</sequence>
<feature type="chain" id="PRO_5038467303" description="Lipoprotein" evidence="1">
    <location>
        <begin position="24"/>
        <end position="128"/>
    </location>
</feature>
<accession>A0A366M1B6</accession>
<gene>
    <name evidence="2" type="ORF">DP939_09085</name>
</gene>
<name>A0A366M1B6_9ACTN</name>
<proteinExistence type="predicted"/>
<evidence type="ECO:0000256" key="1">
    <source>
        <dbReference type="SAM" id="SignalP"/>
    </source>
</evidence>
<comment type="caution">
    <text evidence="2">The sequence shown here is derived from an EMBL/GenBank/DDBJ whole genome shotgun (WGS) entry which is preliminary data.</text>
</comment>
<evidence type="ECO:0000313" key="2">
    <source>
        <dbReference type="EMBL" id="RBQ19981.1"/>
    </source>
</evidence>
<reference evidence="2 3" key="1">
    <citation type="submission" date="2018-06" db="EMBL/GenBank/DDBJ databases">
        <title>Sphaerisporangium craniellae sp. nov., isolated from a marine sponge in the South China Sea.</title>
        <authorList>
            <person name="Li L."/>
        </authorList>
    </citation>
    <scope>NUCLEOTIDE SEQUENCE [LARGE SCALE GENOMIC DNA]</scope>
    <source>
        <strain evidence="2 3">LHW63015</strain>
    </source>
</reference>